<feature type="compositionally biased region" description="Pro residues" evidence="5">
    <location>
        <begin position="135"/>
        <end position="146"/>
    </location>
</feature>
<evidence type="ECO:0000256" key="5">
    <source>
        <dbReference type="SAM" id="MobiDB-lite"/>
    </source>
</evidence>
<dbReference type="GO" id="GO:0005634">
    <property type="term" value="C:nucleus"/>
    <property type="evidence" value="ECO:0007669"/>
    <property type="project" value="TreeGrafter"/>
</dbReference>
<dbReference type="InterPro" id="IPR001650">
    <property type="entry name" value="Helicase_C-like"/>
</dbReference>
<gene>
    <name evidence="8" type="ORF">FA13DRAFT_1729201</name>
</gene>
<dbReference type="InterPro" id="IPR027417">
    <property type="entry name" value="P-loop_NTPase"/>
</dbReference>
<evidence type="ECO:0008006" key="10">
    <source>
        <dbReference type="Google" id="ProtNLM"/>
    </source>
</evidence>
<dbReference type="OrthoDB" id="448448at2759"/>
<feature type="compositionally biased region" description="Basic and acidic residues" evidence="5">
    <location>
        <begin position="51"/>
        <end position="69"/>
    </location>
</feature>
<keyword evidence="2" id="KW-0378">Hydrolase</keyword>
<feature type="region of interest" description="Disordered" evidence="5">
    <location>
        <begin position="45"/>
        <end position="153"/>
    </location>
</feature>
<proteinExistence type="predicted"/>
<dbReference type="SMART" id="SM00487">
    <property type="entry name" value="DEXDc"/>
    <property type="match status" value="1"/>
</dbReference>
<dbReference type="EMBL" id="QPFP01000009">
    <property type="protein sequence ID" value="TEB34578.1"/>
    <property type="molecule type" value="Genomic_DNA"/>
</dbReference>
<dbReference type="STRING" id="71717.A0A4Y7TKW4"/>
<feature type="compositionally biased region" description="Polar residues" evidence="5">
    <location>
        <begin position="179"/>
        <end position="191"/>
    </location>
</feature>
<feature type="compositionally biased region" description="Basic and acidic residues" evidence="5">
    <location>
        <begin position="270"/>
        <end position="279"/>
    </location>
</feature>
<evidence type="ECO:0000313" key="9">
    <source>
        <dbReference type="Proteomes" id="UP000298030"/>
    </source>
</evidence>
<organism evidence="8 9">
    <name type="scientific">Coprinellus micaceus</name>
    <name type="common">Glistening ink-cap mushroom</name>
    <name type="synonym">Coprinus micaceus</name>
    <dbReference type="NCBI Taxonomy" id="71717"/>
    <lineage>
        <taxon>Eukaryota</taxon>
        <taxon>Fungi</taxon>
        <taxon>Dikarya</taxon>
        <taxon>Basidiomycota</taxon>
        <taxon>Agaricomycotina</taxon>
        <taxon>Agaricomycetes</taxon>
        <taxon>Agaricomycetidae</taxon>
        <taxon>Agaricales</taxon>
        <taxon>Agaricineae</taxon>
        <taxon>Psathyrellaceae</taxon>
        <taxon>Coprinellus</taxon>
    </lineage>
</organism>
<evidence type="ECO:0000256" key="1">
    <source>
        <dbReference type="ARBA" id="ARBA00022741"/>
    </source>
</evidence>
<accession>A0A4Y7TKW4</accession>
<dbReference type="InterPro" id="IPR050628">
    <property type="entry name" value="SNF2_RAD54_helicase_TF"/>
</dbReference>
<dbReference type="GO" id="GO:0008094">
    <property type="term" value="F:ATP-dependent activity, acting on DNA"/>
    <property type="evidence" value="ECO:0007669"/>
    <property type="project" value="TreeGrafter"/>
</dbReference>
<dbReference type="InterPro" id="IPR000330">
    <property type="entry name" value="SNF2_N"/>
</dbReference>
<feature type="domain" description="Helicase ATP-binding" evidence="6">
    <location>
        <begin position="399"/>
        <end position="605"/>
    </location>
</feature>
<dbReference type="SUPFAM" id="SSF52540">
    <property type="entry name" value="P-loop containing nucleoside triphosphate hydrolases"/>
    <property type="match status" value="2"/>
</dbReference>
<dbReference type="PANTHER" id="PTHR45626">
    <property type="entry name" value="TRANSCRIPTION TERMINATION FACTOR 2-RELATED"/>
    <property type="match status" value="1"/>
</dbReference>
<feature type="region of interest" description="Disordered" evidence="5">
    <location>
        <begin position="165"/>
        <end position="307"/>
    </location>
</feature>
<protein>
    <recommendedName>
        <fullName evidence="10">P-loop containing nucleoside triphosphate hydrolase protein</fullName>
    </recommendedName>
</protein>
<keyword evidence="1" id="KW-0547">Nucleotide-binding</keyword>
<feature type="compositionally biased region" description="Low complexity" evidence="5">
    <location>
        <begin position="251"/>
        <end position="263"/>
    </location>
</feature>
<dbReference type="Gene3D" id="3.40.50.10810">
    <property type="entry name" value="Tandem AAA-ATPase domain"/>
    <property type="match status" value="1"/>
</dbReference>
<dbReference type="InterPro" id="IPR014001">
    <property type="entry name" value="Helicase_ATP-bd"/>
</dbReference>
<feature type="compositionally biased region" description="Polar residues" evidence="5">
    <location>
        <begin position="289"/>
        <end position="298"/>
    </location>
</feature>
<dbReference type="Gene3D" id="3.40.50.300">
    <property type="entry name" value="P-loop containing nucleotide triphosphate hydrolases"/>
    <property type="match status" value="1"/>
</dbReference>
<dbReference type="Proteomes" id="UP000298030">
    <property type="component" value="Unassembled WGS sequence"/>
</dbReference>
<evidence type="ECO:0000256" key="3">
    <source>
        <dbReference type="ARBA" id="ARBA00022806"/>
    </source>
</evidence>
<keyword evidence="4" id="KW-0067">ATP-binding</keyword>
<feature type="domain" description="Helicase C-terminal" evidence="7">
    <location>
        <begin position="785"/>
        <end position="935"/>
    </location>
</feature>
<dbReference type="Pfam" id="PF00176">
    <property type="entry name" value="SNF2-rel_dom"/>
    <property type="match status" value="1"/>
</dbReference>
<dbReference type="GO" id="GO:0005524">
    <property type="term" value="F:ATP binding"/>
    <property type="evidence" value="ECO:0007669"/>
    <property type="project" value="UniProtKB-KW"/>
</dbReference>
<dbReference type="PROSITE" id="PS51194">
    <property type="entry name" value="HELICASE_CTER"/>
    <property type="match status" value="1"/>
</dbReference>
<dbReference type="GO" id="GO:0004386">
    <property type="term" value="F:helicase activity"/>
    <property type="evidence" value="ECO:0007669"/>
    <property type="project" value="UniProtKB-KW"/>
</dbReference>
<reference evidence="8 9" key="1">
    <citation type="journal article" date="2019" name="Nat. Ecol. Evol.">
        <title>Megaphylogeny resolves global patterns of mushroom evolution.</title>
        <authorList>
            <person name="Varga T."/>
            <person name="Krizsan K."/>
            <person name="Foldi C."/>
            <person name="Dima B."/>
            <person name="Sanchez-Garcia M."/>
            <person name="Sanchez-Ramirez S."/>
            <person name="Szollosi G.J."/>
            <person name="Szarkandi J.G."/>
            <person name="Papp V."/>
            <person name="Albert L."/>
            <person name="Andreopoulos W."/>
            <person name="Angelini C."/>
            <person name="Antonin V."/>
            <person name="Barry K.W."/>
            <person name="Bougher N.L."/>
            <person name="Buchanan P."/>
            <person name="Buyck B."/>
            <person name="Bense V."/>
            <person name="Catcheside P."/>
            <person name="Chovatia M."/>
            <person name="Cooper J."/>
            <person name="Damon W."/>
            <person name="Desjardin D."/>
            <person name="Finy P."/>
            <person name="Geml J."/>
            <person name="Haridas S."/>
            <person name="Hughes K."/>
            <person name="Justo A."/>
            <person name="Karasinski D."/>
            <person name="Kautmanova I."/>
            <person name="Kiss B."/>
            <person name="Kocsube S."/>
            <person name="Kotiranta H."/>
            <person name="LaButti K.M."/>
            <person name="Lechner B.E."/>
            <person name="Liimatainen K."/>
            <person name="Lipzen A."/>
            <person name="Lukacs Z."/>
            <person name="Mihaltcheva S."/>
            <person name="Morgado L.N."/>
            <person name="Niskanen T."/>
            <person name="Noordeloos M.E."/>
            <person name="Ohm R.A."/>
            <person name="Ortiz-Santana B."/>
            <person name="Ovrebo C."/>
            <person name="Racz N."/>
            <person name="Riley R."/>
            <person name="Savchenko A."/>
            <person name="Shiryaev A."/>
            <person name="Soop K."/>
            <person name="Spirin V."/>
            <person name="Szebenyi C."/>
            <person name="Tomsovsky M."/>
            <person name="Tulloss R.E."/>
            <person name="Uehling J."/>
            <person name="Grigoriev I.V."/>
            <person name="Vagvolgyi C."/>
            <person name="Papp T."/>
            <person name="Martin F.M."/>
            <person name="Miettinen O."/>
            <person name="Hibbett D.S."/>
            <person name="Nagy L.G."/>
        </authorList>
    </citation>
    <scope>NUCLEOTIDE SEQUENCE [LARGE SCALE GENOMIC DNA]</scope>
    <source>
        <strain evidence="8 9">FP101781</strain>
    </source>
</reference>
<evidence type="ECO:0000256" key="4">
    <source>
        <dbReference type="ARBA" id="ARBA00022840"/>
    </source>
</evidence>
<keyword evidence="3" id="KW-0347">Helicase</keyword>
<dbReference type="GO" id="GO:0016787">
    <property type="term" value="F:hydrolase activity"/>
    <property type="evidence" value="ECO:0007669"/>
    <property type="project" value="UniProtKB-KW"/>
</dbReference>
<dbReference type="PROSITE" id="PS51192">
    <property type="entry name" value="HELICASE_ATP_BIND_1"/>
    <property type="match status" value="1"/>
</dbReference>
<evidence type="ECO:0000256" key="2">
    <source>
        <dbReference type="ARBA" id="ARBA00022801"/>
    </source>
</evidence>
<dbReference type="SMART" id="SM00490">
    <property type="entry name" value="HELICc"/>
    <property type="match status" value="1"/>
</dbReference>
<dbReference type="InterPro" id="IPR049730">
    <property type="entry name" value="SNF2/RAD54-like_C"/>
</dbReference>
<dbReference type="AlphaFoldDB" id="A0A4Y7TKW4"/>
<comment type="caution">
    <text evidence="8">The sequence shown here is derived from an EMBL/GenBank/DDBJ whole genome shotgun (WGS) entry which is preliminary data.</text>
</comment>
<feature type="compositionally biased region" description="Polar residues" evidence="5">
    <location>
        <begin position="70"/>
        <end position="81"/>
    </location>
</feature>
<name>A0A4Y7TKW4_COPMI</name>
<dbReference type="PANTHER" id="PTHR45626:SF17">
    <property type="entry name" value="HELICASE-LIKE TRANSCRIPTION FACTOR"/>
    <property type="match status" value="1"/>
</dbReference>
<feature type="region of interest" description="Disordered" evidence="5">
    <location>
        <begin position="1"/>
        <end position="27"/>
    </location>
</feature>
<dbReference type="GO" id="GO:0006281">
    <property type="term" value="P:DNA repair"/>
    <property type="evidence" value="ECO:0007669"/>
    <property type="project" value="TreeGrafter"/>
</dbReference>
<sequence length="946" mass="105108">MPVNSSRSTREEPFGIAPRRRRTAGVPTVVVGNVNKLPLERGLYGQQLDGLDDHPSPGRVERPLSDRHSPSSAGSTMSRSSVPRVRRTGTPPSKGLPTKDNVDPFTTMGSCSGKSKPAVSIPMAQRSVQEAHPSPQTPSKPRPRYPLPTSNTPIIPIFELHPLLTPLSPTPSGRRASDSIAQDGSSASTKSRVAGRAQIAVNTNIMALLTPPPSDRRKKPSAQSSAHRTVKEEDVDAGSAGYLPTPTKTPLSGQRSLSSGGRSDPWARNFEVKQEERLPAPDFLGTGTGLNTPESSTVKQKKPHLGLKPTTNVISGDIFANQAPPQHSLSASTSLFRPIPPNECVIQSMPRESTLVNGEPFLTYKCKNGHTLKWFQALDFEILVAEAVSREVMRLDGNDNWVMTAQGKILHYQMGLGKTHVVCLVVVEVLHQLKAVYEERGLQLSPKPVLVIADKSLQPQWKKHFEDLAGDSSKVTVYEKGNTPMPKAGIIICNIVTFRYQYDRYLTHWEMREEAYKKNPVGTKPNRAKPTADDLRILAKSAPFFINAFRYMVIDEFHSAIANAYTLSSRSVLTVRADHVLLVSGTPAQNKLGDLNVAFALLLHYSRRKNFREMEAVNRMANKGVEARRKKEMKNGDVVDHVAMNDMFIAQTTIARLNKTGLTHRTDLLVIVNLPDRERVLYEHMEENTCSFVKLTRSRQVPLHPKLVRGAFREIHGYHEEPETEDEFDLMDLGEDVTEQFKADVVDIDLPDIHIHKVDNTKPFEPKKDPNALPPQAAALGVDEIMDTEYLSVRHGDKFLVFSTFTSLLKLLGDCLDERGVAHIKYTGTMNSKDRQEALRTIAEDDEVKVMLVSMKAGGVGLNITAANNVIILDPWWNPYVEEQAISRVHRQGQTRDVYVFRIISPNTIEERIKEIQDGKRQVVDGYTERCVGVMRRKVSGKVGGG</sequence>
<evidence type="ECO:0000313" key="8">
    <source>
        <dbReference type="EMBL" id="TEB34578.1"/>
    </source>
</evidence>
<dbReference type="InterPro" id="IPR038718">
    <property type="entry name" value="SNF2-like_sf"/>
</dbReference>
<dbReference type="Pfam" id="PF00271">
    <property type="entry name" value="Helicase_C"/>
    <property type="match status" value="1"/>
</dbReference>
<evidence type="ECO:0000259" key="7">
    <source>
        <dbReference type="PROSITE" id="PS51194"/>
    </source>
</evidence>
<keyword evidence="9" id="KW-1185">Reference proteome</keyword>
<evidence type="ECO:0000259" key="6">
    <source>
        <dbReference type="PROSITE" id="PS51192"/>
    </source>
</evidence>
<dbReference type="CDD" id="cd18793">
    <property type="entry name" value="SF2_C_SNF"/>
    <property type="match status" value="1"/>
</dbReference>